<dbReference type="InterPro" id="IPR045857">
    <property type="entry name" value="O16G_dom_2"/>
</dbReference>
<protein>
    <submittedName>
        <fullName evidence="4">Amylopullulanase</fullName>
    </submittedName>
</protein>
<evidence type="ECO:0000259" key="3">
    <source>
        <dbReference type="SMART" id="SM00642"/>
    </source>
</evidence>
<feature type="domain" description="Glycosyl hydrolase family 13 catalytic" evidence="3">
    <location>
        <begin position="142"/>
        <end position="526"/>
    </location>
</feature>
<keyword evidence="2" id="KW-0326">Glycosidase</keyword>
<dbReference type="STRING" id="545501.BN997_01897"/>
<dbReference type="AlphaFoldDB" id="A0A0A1MQX8"/>
<sequence length="609" mass="71470">MPHVYYNSWISDYKKPFGAVQPNEKITFQVDVHESHRSEVQFMVRKENGAHDEKAYLMKGIGDNRFSYSYAPHEGKGLYFYYFAVKWKDDKGEEMSAFWGASSVKGEGKLYHNLHEVIPYQLTCFEKEENTPDWYREAVFYQIFPDRFYNGNPDGQVNAPKRNSFLYGDTRDTPLYVRGQKGEILRWDFYGGNLEGIRQKIPYLKDLGINAIYLNPIFQAASNHRYDTADYMKIDPMLGDEKLFKEIIEKLHAEGIHVILDGVFSHVGRNSIYFNYDGTYGEDEGACRNQESPYYPWFTFTDYPNKYASWWGIDDLPEVDKFNKEFQDYIYQDDGSVIDKWSKLGVDGWRLDVADELPDEFIAGIRHKLEQYPEKVLIGEVWEDASNKISYDERRQYILGNHLHGVMNYPFRNTVLDLLQLEKTPKELCQRLTQLHENYPKDILFNNLNNIGTHDTKRIYTFLGEDKARLKLALSFLLIAPGIPCIYYGDEAGVTGEQDPDNRKFFPWEDIDQDIFKHCQRWITERKQNSTLKYGDFVLFHTDDMLGMLRFTDEEYTIYMINPHDEEKTCHADKLHFLRKVPLTEEVIKGILKDVTIDGKSDFFVTGKI</sequence>
<dbReference type="CDD" id="cd11338">
    <property type="entry name" value="AmyAc_CMD"/>
    <property type="match status" value="1"/>
</dbReference>
<dbReference type="PANTHER" id="PTHR10357:SF210">
    <property type="entry name" value="MALTODEXTRIN GLUCOSIDASE"/>
    <property type="match status" value="1"/>
</dbReference>
<dbReference type="EMBL" id="CDGG01000001">
    <property type="protein sequence ID" value="CEI82042.1"/>
    <property type="molecule type" value="Genomic_DNA"/>
</dbReference>
<dbReference type="RefSeq" id="WP_042531593.1">
    <property type="nucleotide sequence ID" value="NZ_CAXOIH010000006.1"/>
</dbReference>
<dbReference type="SUPFAM" id="SSF51445">
    <property type="entry name" value="(Trans)glycosidases"/>
    <property type="match status" value="1"/>
</dbReference>
<dbReference type="SMART" id="SM00642">
    <property type="entry name" value="Aamy"/>
    <property type="match status" value="1"/>
</dbReference>
<proteinExistence type="predicted"/>
<evidence type="ECO:0000313" key="5">
    <source>
        <dbReference type="Proteomes" id="UP000040453"/>
    </source>
</evidence>
<keyword evidence="5" id="KW-1185">Reference proteome</keyword>
<evidence type="ECO:0000256" key="1">
    <source>
        <dbReference type="ARBA" id="ARBA00022801"/>
    </source>
</evidence>
<name>A0A0A1MQX8_9BACI</name>
<dbReference type="Pfam" id="PF00128">
    <property type="entry name" value="Alpha-amylase"/>
    <property type="match status" value="1"/>
</dbReference>
<organism evidence="4 5">
    <name type="scientific">Oceanobacillus oncorhynchi</name>
    <dbReference type="NCBI Taxonomy" id="545501"/>
    <lineage>
        <taxon>Bacteria</taxon>
        <taxon>Bacillati</taxon>
        <taxon>Bacillota</taxon>
        <taxon>Bacilli</taxon>
        <taxon>Bacillales</taxon>
        <taxon>Bacillaceae</taxon>
        <taxon>Oceanobacillus</taxon>
    </lineage>
</organism>
<dbReference type="GO" id="GO:0005975">
    <property type="term" value="P:carbohydrate metabolic process"/>
    <property type="evidence" value="ECO:0007669"/>
    <property type="project" value="InterPro"/>
</dbReference>
<dbReference type="Proteomes" id="UP000040453">
    <property type="component" value="Unassembled WGS sequence"/>
</dbReference>
<accession>A0A0A1MQX8</accession>
<dbReference type="OrthoDB" id="9805159at2"/>
<dbReference type="Gene3D" id="3.20.20.80">
    <property type="entry name" value="Glycosidases"/>
    <property type="match status" value="1"/>
</dbReference>
<gene>
    <name evidence="4" type="primary">apu</name>
    <name evidence="4" type="ORF">BN997_01897</name>
</gene>
<dbReference type="GO" id="GO:0016798">
    <property type="term" value="F:hydrolase activity, acting on glycosyl bonds"/>
    <property type="evidence" value="ECO:0007669"/>
    <property type="project" value="UniProtKB-KW"/>
</dbReference>
<dbReference type="InterPro" id="IPR017853">
    <property type="entry name" value="GH"/>
</dbReference>
<dbReference type="Gene3D" id="3.90.400.10">
    <property type="entry name" value="Oligo-1,6-glucosidase, Domain 2"/>
    <property type="match status" value="1"/>
</dbReference>
<dbReference type="InterPro" id="IPR006047">
    <property type="entry name" value="GH13_cat_dom"/>
</dbReference>
<evidence type="ECO:0000256" key="2">
    <source>
        <dbReference type="ARBA" id="ARBA00023295"/>
    </source>
</evidence>
<reference evidence="4 5" key="1">
    <citation type="submission" date="2014-11" db="EMBL/GenBank/DDBJ databases">
        <authorList>
            <person name="Urmite Genomes Urmite Genomes"/>
        </authorList>
    </citation>
    <scope>NUCLEOTIDE SEQUENCE [LARGE SCALE GENOMIC DNA]</scope>
    <source>
        <strain evidence="4 5">Oc5</strain>
    </source>
</reference>
<keyword evidence="1" id="KW-0378">Hydrolase</keyword>
<evidence type="ECO:0000313" key="4">
    <source>
        <dbReference type="EMBL" id="CEI82042.1"/>
    </source>
</evidence>
<dbReference type="PANTHER" id="PTHR10357">
    <property type="entry name" value="ALPHA-AMYLASE FAMILY MEMBER"/>
    <property type="match status" value="1"/>
</dbReference>